<dbReference type="SUPFAM" id="SSF53474">
    <property type="entry name" value="alpha/beta-Hydrolases"/>
    <property type="match status" value="1"/>
</dbReference>
<dbReference type="Pfam" id="PF12146">
    <property type="entry name" value="Hydrolase_4"/>
    <property type="match status" value="1"/>
</dbReference>
<evidence type="ECO:0000313" key="3">
    <source>
        <dbReference type="Proteomes" id="UP000609121"/>
    </source>
</evidence>
<dbReference type="InterPro" id="IPR029058">
    <property type="entry name" value="AB_hydrolase_fold"/>
</dbReference>
<dbReference type="GO" id="GO:0016787">
    <property type="term" value="F:hydrolase activity"/>
    <property type="evidence" value="ECO:0007669"/>
    <property type="project" value="UniProtKB-KW"/>
</dbReference>
<name>A0A8J6Z6M9_9RHOB</name>
<dbReference type="InterPro" id="IPR051044">
    <property type="entry name" value="MAG_DAG_Lipase"/>
</dbReference>
<keyword evidence="2" id="KW-0378">Hydrolase</keyword>
<gene>
    <name evidence="2" type="ORF">ICN82_04255</name>
</gene>
<protein>
    <submittedName>
        <fullName evidence="2">Alpha/beta fold hydrolase</fullName>
    </submittedName>
</protein>
<dbReference type="Gene3D" id="3.40.50.1820">
    <property type="entry name" value="alpha/beta hydrolase"/>
    <property type="match status" value="1"/>
</dbReference>
<keyword evidence="3" id="KW-1185">Reference proteome</keyword>
<dbReference type="Proteomes" id="UP000609121">
    <property type="component" value="Unassembled WGS sequence"/>
</dbReference>
<reference evidence="2" key="1">
    <citation type="submission" date="2020-09" db="EMBL/GenBank/DDBJ databases">
        <title>A novel bacterium of genus Mangrovicoccus, isolated from South China Sea.</title>
        <authorList>
            <person name="Huang H."/>
            <person name="Mo K."/>
            <person name="Hu Y."/>
        </authorList>
    </citation>
    <scope>NUCLEOTIDE SEQUENCE</scope>
    <source>
        <strain evidence="2">HB182678</strain>
    </source>
</reference>
<dbReference type="InterPro" id="IPR022742">
    <property type="entry name" value="Hydrolase_4"/>
</dbReference>
<feature type="domain" description="Serine aminopeptidase S33" evidence="1">
    <location>
        <begin position="27"/>
        <end position="144"/>
    </location>
</feature>
<dbReference type="PANTHER" id="PTHR11614">
    <property type="entry name" value="PHOSPHOLIPASE-RELATED"/>
    <property type="match status" value="1"/>
</dbReference>
<dbReference type="RefSeq" id="WP_193179981.1">
    <property type="nucleotide sequence ID" value="NZ_JACVXA010000008.1"/>
</dbReference>
<comment type="caution">
    <text evidence="2">The sequence shown here is derived from an EMBL/GenBank/DDBJ whole genome shotgun (WGS) entry which is preliminary data.</text>
</comment>
<evidence type="ECO:0000313" key="2">
    <source>
        <dbReference type="EMBL" id="MBE3637415.1"/>
    </source>
</evidence>
<accession>A0A8J6Z6M9</accession>
<dbReference type="AlphaFoldDB" id="A0A8J6Z6M9"/>
<evidence type="ECO:0000259" key="1">
    <source>
        <dbReference type="Pfam" id="PF12146"/>
    </source>
</evidence>
<dbReference type="EMBL" id="JACVXA010000008">
    <property type="protein sequence ID" value="MBE3637415.1"/>
    <property type="molecule type" value="Genomic_DNA"/>
</dbReference>
<organism evidence="2 3">
    <name type="scientific">Mangrovicoccus algicola</name>
    <dbReference type="NCBI Taxonomy" id="2771008"/>
    <lineage>
        <taxon>Bacteria</taxon>
        <taxon>Pseudomonadati</taxon>
        <taxon>Pseudomonadota</taxon>
        <taxon>Alphaproteobacteria</taxon>
        <taxon>Rhodobacterales</taxon>
        <taxon>Paracoccaceae</taxon>
        <taxon>Mangrovicoccus</taxon>
    </lineage>
</organism>
<sequence>MPSLRQIDLSHDGRVLRGAFHAPERSLRGTVMLAHGLARSRTEPSRLLVDLARALQAEGFAVLAFDRAGHGESDGDLAEAAIPDEIDQLSAMLDYAQGPGPARVPVHMVGHGLGAAELAVLAARRPGDVASLHLWAPAGNIAETLRDGHVEGVPLAGTGPTDFRGQGLGGGFRAAGQGLDMLAGLNRITCPVSLHHGSEDAIVPVPVSELYLMAMPQALRRLYPLGDHDFSRLDQRRVLIASTVEAIADAAEARHAA</sequence>
<proteinExistence type="predicted"/>